<comment type="catalytic activity">
    <reaction evidence="9">
        <text>feruloyl-polysaccharide + H2O = ferulate + polysaccharide.</text>
        <dbReference type="EC" id="3.1.1.73"/>
    </reaction>
</comment>
<evidence type="ECO:0000313" key="11">
    <source>
        <dbReference type="EMBL" id="OQD81405.1"/>
    </source>
</evidence>
<reference evidence="12" key="1">
    <citation type="journal article" date="2017" name="Nat. Microbiol.">
        <title>Global analysis of biosynthetic gene clusters reveals vast potential of secondary metabolite production in Penicillium species.</title>
        <authorList>
            <person name="Nielsen J.C."/>
            <person name="Grijseels S."/>
            <person name="Prigent S."/>
            <person name="Ji B."/>
            <person name="Dainat J."/>
            <person name="Nielsen K.F."/>
            <person name="Frisvad J.C."/>
            <person name="Workman M."/>
            <person name="Nielsen J."/>
        </authorList>
    </citation>
    <scope>NUCLEOTIDE SEQUENCE [LARGE SCALE GENOMIC DNA]</scope>
    <source>
        <strain evidence="12">IBT 31811</strain>
    </source>
</reference>
<evidence type="ECO:0000256" key="8">
    <source>
        <dbReference type="ARBA" id="ARBA00023326"/>
    </source>
</evidence>
<sequence length="470" mass="50898">MQIAFLLSLTALASMSTAQSAGCNKNIPSKFPTPGSSTSLKLPGSDRQYRLYIPANYDKSTPTALYFSFHGASRDMLEEEELSQFSNPEFNPNGVAIYPDSKNGYWLSNPSADISRPNDLDFTNELLTHMEDKLCIDKSRVFSAGKSNGGGFTGVIACNATVGSRFAAFAAVSGAWYDTDDIEGVGPCAPAERAEGYPFLEFHGTTDTTAPIDGNTKKSPKLPVIDILQGWADRNGCGEKAQWARNETVFENPLVKHASWDCGSKTGIVQHYREGQNGHCWPSTVGNDDYERLASQCPLGKYVFNATEYIFDFFSGYRLDAVETDADAIGTILRLLLEDEGKDVLLSMHSYAGMPRAAAATGFAKLRRTQEGKAGGVIGLLFLRAVVMAEGSSCTGLKGGNVPPLGFYRRLNIADDPTTHFAADVESALAQSTVTELESHATLLFTSPQPHPVRADATYLSEVAGLYRHD</sequence>
<feature type="chain" id="PRO_5012257927" description="feruloyl esterase" evidence="10">
    <location>
        <begin position="19"/>
        <end position="470"/>
    </location>
</feature>
<organism evidence="11 12">
    <name type="scientific">Penicillium antarcticum</name>
    <dbReference type="NCBI Taxonomy" id="416450"/>
    <lineage>
        <taxon>Eukaryota</taxon>
        <taxon>Fungi</taxon>
        <taxon>Dikarya</taxon>
        <taxon>Ascomycota</taxon>
        <taxon>Pezizomycotina</taxon>
        <taxon>Eurotiomycetes</taxon>
        <taxon>Eurotiomycetidae</taxon>
        <taxon>Eurotiales</taxon>
        <taxon>Aspergillaceae</taxon>
        <taxon>Penicillium</taxon>
    </lineage>
</organism>
<dbReference type="InterPro" id="IPR043595">
    <property type="entry name" value="FaeB/C/D"/>
</dbReference>
<dbReference type="STRING" id="416450.A0A1V6PWT4"/>
<keyword evidence="5 10" id="KW-0732">Signal</keyword>
<evidence type="ECO:0000256" key="9">
    <source>
        <dbReference type="ARBA" id="ARBA00034075"/>
    </source>
</evidence>
<comment type="subcellular location">
    <subcellularLocation>
        <location evidence="1">Secreted</location>
    </subcellularLocation>
</comment>
<dbReference type="PANTHER" id="PTHR38050">
    <property type="match status" value="1"/>
</dbReference>
<dbReference type="EMBL" id="MDYN01000027">
    <property type="protein sequence ID" value="OQD81405.1"/>
    <property type="molecule type" value="Genomic_DNA"/>
</dbReference>
<evidence type="ECO:0000313" key="12">
    <source>
        <dbReference type="Proteomes" id="UP000191672"/>
    </source>
</evidence>
<dbReference type="InterPro" id="IPR029058">
    <property type="entry name" value="AB_hydrolase_fold"/>
</dbReference>
<dbReference type="PANTHER" id="PTHR38050:SF2">
    <property type="entry name" value="FERULOYL ESTERASE C-RELATED"/>
    <property type="match status" value="1"/>
</dbReference>
<gene>
    <name evidence="11" type="ORF">PENANT_c027G05924</name>
</gene>
<keyword evidence="4" id="KW-0858">Xylan degradation</keyword>
<dbReference type="GO" id="GO:0017000">
    <property type="term" value="P:antibiotic biosynthetic process"/>
    <property type="evidence" value="ECO:0007669"/>
    <property type="project" value="UniProtKB-ARBA"/>
</dbReference>
<protein>
    <recommendedName>
        <fullName evidence="2">feruloyl esterase</fullName>
        <ecNumber evidence="2">3.1.1.73</ecNumber>
    </recommendedName>
</protein>
<keyword evidence="6" id="KW-0378">Hydrolase</keyword>
<dbReference type="GO" id="GO:0005576">
    <property type="term" value="C:extracellular region"/>
    <property type="evidence" value="ECO:0007669"/>
    <property type="project" value="UniProtKB-SubCell"/>
</dbReference>
<evidence type="ECO:0000256" key="7">
    <source>
        <dbReference type="ARBA" id="ARBA00023277"/>
    </source>
</evidence>
<keyword evidence="12" id="KW-1185">Reference proteome</keyword>
<feature type="signal peptide" evidence="10">
    <location>
        <begin position="1"/>
        <end position="18"/>
    </location>
</feature>
<accession>A0A1V6PWT4</accession>
<dbReference type="GO" id="GO:0045493">
    <property type="term" value="P:xylan catabolic process"/>
    <property type="evidence" value="ECO:0007669"/>
    <property type="project" value="UniProtKB-KW"/>
</dbReference>
<dbReference type="AlphaFoldDB" id="A0A1V6PWT4"/>
<evidence type="ECO:0000256" key="3">
    <source>
        <dbReference type="ARBA" id="ARBA00022525"/>
    </source>
</evidence>
<dbReference type="GO" id="GO:0072330">
    <property type="term" value="P:monocarboxylic acid biosynthetic process"/>
    <property type="evidence" value="ECO:0007669"/>
    <property type="project" value="UniProtKB-ARBA"/>
</dbReference>
<keyword evidence="8" id="KW-0624">Polysaccharide degradation</keyword>
<dbReference type="Gene3D" id="3.40.50.1820">
    <property type="entry name" value="alpha/beta hydrolase"/>
    <property type="match status" value="1"/>
</dbReference>
<dbReference type="GO" id="GO:0030600">
    <property type="term" value="F:feruloyl esterase activity"/>
    <property type="evidence" value="ECO:0007669"/>
    <property type="project" value="UniProtKB-EC"/>
</dbReference>
<keyword evidence="7" id="KW-0119">Carbohydrate metabolism</keyword>
<dbReference type="EC" id="3.1.1.73" evidence="2"/>
<evidence type="ECO:0000256" key="10">
    <source>
        <dbReference type="SAM" id="SignalP"/>
    </source>
</evidence>
<dbReference type="SUPFAM" id="SSF53474">
    <property type="entry name" value="alpha/beta-Hydrolases"/>
    <property type="match status" value="1"/>
</dbReference>
<evidence type="ECO:0000256" key="2">
    <source>
        <dbReference type="ARBA" id="ARBA00013091"/>
    </source>
</evidence>
<evidence type="ECO:0000256" key="4">
    <source>
        <dbReference type="ARBA" id="ARBA00022651"/>
    </source>
</evidence>
<name>A0A1V6PWT4_9EURO</name>
<evidence type="ECO:0000256" key="1">
    <source>
        <dbReference type="ARBA" id="ARBA00004613"/>
    </source>
</evidence>
<dbReference type="Proteomes" id="UP000191672">
    <property type="component" value="Unassembled WGS sequence"/>
</dbReference>
<evidence type="ECO:0000256" key="6">
    <source>
        <dbReference type="ARBA" id="ARBA00022801"/>
    </source>
</evidence>
<proteinExistence type="predicted"/>
<evidence type="ECO:0000256" key="5">
    <source>
        <dbReference type="ARBA" id="ARBA00022729"/>
    </source>
</evidence>
<keyword evidence="3" id="KW-0964">Secreted</keyword>
<comment type="caution">
    <text evidence="11">The sequence shown here is derived from an EMBL/GenBank/DDBJ whole genome shotgun (WGS) entry which is preliminary data.</text>
</comment>